<keyword evidence="3" id="KW-0963">Cytoplasm</keyword>
<dbReference type="InterPro" id="IPR025526">
    <property type="entry name" value="DsrC-like_dom_sf"/>
</dbReference>
<dbReference type="GO" id="GO:0097163">
    <property type="term" value="F:sulfur carrier activity"/>
    <property type="evidence" value="ECO:0007669"/>
    <property type="project" value="TreeGrafter"/>
</dbReference>
<evidence type="ECO:0000256" key="3">
    <source>
        <dbReference type="ARBA" id="ARBA00022490"/>
    </source>
</evidence>
<dbReference type="GO" id="GO:0005737">
    <property type="term" value="C:cytoplasm"/>
    <property type="evidence" value="ECO:0007669"/>
    <property type="project" value="UniProtKB-SubCell"/>
</dbReference>
<dbReference type="GO" id="GO:0002143">
    <property type="term" value="P:tRNA wobble position uridine thiolation"/>
    <property type="evidence" value="ECO:0007669"/>
    <property type="project" value="TreeGrafter"/>
</dbReference>
<name>A0A3B0RIC5_9ZZZZ</name>
<dbReference type="NCBIfam" id="TIGR03342">
    <property type="entry name" value="dsrC_tusE_dsvC"/>
    <property type="match status" value="1"/>
</dbReference>
<dbReference type="AlphaFoldDB" id="A0A3B0RIC5"/>
<dbReference type="Gene3D" id="1.10.10.370">
    <property type="entry name" value="DsrC-like protein, C-terminal domain"/>
    <property type="match status" value="1"/>
</dbReference>
<reference evidence="4" key="1">
    <citation type="submission" date="2018-06" db="EMBL/GenBank/DDBJ databases">
        <authorList>
            <person name="Zhirakovskaya E."/>
        </authorList>
    </citation>
    <scope>NUCLEOTIDE SEQUENCE</scope>
</reference>
<dbReference type="Gene3D" id="3.30.1420.10">
    <property type="match status" value="1"/>
</dbReference>
<dbReference type="EMBL" id="UOEC01000035">
    <property type="protein sequence ID" value="VAV87968.1"/>
    <property type="molecule type" value="Genomic_DNA"/>
</dbReference>
<protein>
    <submittedName>
        <fullName evidence="4">Similar to tRNA 2-thiouridine synthesis protein TusE and issimilatory sulfite reductase, gamma subunit</fullName>
    </submittedName>
</protein>
<organism evidence="4">
    <name type="scientific">hydrothermal vent metagenome</name>
    <dbReference type="NCBI Taxonomy" id="652676"/>
    <lineage>
        <taxon>unclassified sequences</taxon>
        <taxon>metagenomes</taxon>
        <taxon>ecological metagenomes</taxon>
    </lineage>
</organism>
<dbReference type="PANTHER" id="PTHR37010">
    <property type="entry name" value="SULFURTRANSFERASE TUSE"/>
    <property type="match status" value="1"/>
</dbReference>
<evidence type="ECO:0000256" key="1">
    <source>
        <dbReference type="ARBA" id="ARBA00004496"/>
    </source>
</evidence>
<sequence length="111" mass="12310">MAYDFNGTEIETTANGYLVDTQDWSKELAEHMATADGIELTDRHWDLINFLRDAFVSDGAQPNTRNIVKAMSKAWGEKLSQKDVYGLFNGDPSKIAGKYAGAAESRRKGGY</sequence>
<comment type="similarity">
    <text evidence="2">Belongs to the DsrC/TusE family.</text>
</comment>
<dbReference type="Pfam" id="PF04358">
    <property type="entry name" value="DsrC"/>
    <property type="match status" value="1"/>
</dbReference>
<comment type="subcellular location">
    <subcellularLocation>
        <location evidence="1">Cytoplasm</location>
    </subcellularLocation>
</comment>
<proteinExistence type="inferred from homology"/>
<dbReference type="InterPro" id="IPR007453">
    <property type="entry name" value="DsrC/TusE"/>
</dbReference>
<dbReference type="InterPro" id="IPR042072">
    <property type="entry name" value="DsrC-like_C"/>
</dbReference>
<dbReference type="PIRSF" id="PIRSF006223">
    <property type="entry name" value="DsrC_TusE"/>
    <property type="match status" value="1"/>
</dbReference>
<dbReference type="PANTHER" id="PTHR37010:SF1">
    <property type="entry name" value="SULFURTRANSFERASE TUSE"/>
    <property type="match status" value="1"/>
</dbReference>
<dbReference type="InterPro" id="IPR043163">
    <property type="entry name" value="DsrC-like_N"/>
</dbReference>
<accession>A0A3B0RIC5</accession>
<evidence type="ECO:0000256" key="2">
    <source>
        <dbReference type="ARBA" id="ARBA00005718"/>
    </source>
</evidence>
<gene>
    <name evidence="4" type="ORF">MNBD_ALPHA08-2415</name>
</gene>
<dbReference type="SUPFAM" id="SSF69721">
    <property type="entry name" value="DsrC, the gamma subunit of dissimilatory sulfite reductase"/>
    <property type="match status" value="1"/>
</dbReference>
<evidence type="ECO:0000313" key="4">
    <source>
        <dbReference type="EMBL" id="VAV87968.1"/>
    </source>
</evidence>